<keyword evidence="1" id="KW-0812">Transmembrane</keyword>
<dbReference type="GeneID" id="97143499"/>
<protein>
    <submittedName>
        <fullName evidence="2">Uncharacterized protein</fullName>
    </submittedName>
</protein>
<evidence type="ECO:0000313" key="2">
    <source>
        <dbReference type="EMBL" id="QYY44761.1"/>
    </source>
</evidence>
<geneLocation type="plasmid" evidence="2 3">
    <name>pAT1</name>
</geneLocation>
<accession>A0ABX8YG19</accession>
<evidence type="ECO:0000313" key="3">
    <source>
        <dbReference type="Proteomes" id="UP000826616"/>
    </source>
</evidence>
<evidence type="ECO:0000256" key="1">
    <source>
        <dbReference type="SAM" id="Phobius"/>
    </source>
</evidence>
<dbReference type="EMBL" id="CP080765">
    <property type="protein sequence ID" value="QYY44761.1"/>
    <property type="molecule type" value="Genomic_DNA"/>
</dbReference>
<feature type="transmembrane region" description="Helical" evidence="1">
    <location>
        <begin position="6"/>
        <end position="24"/>
    </location>
</feature>
<keyword evidence="2" id="KW-0614">Plasmid</keyword>
<proteinExistence type="predicted"/>
<gene>
    <name evidence="2" type="ORF">K3F53_19150</name>
</gene>
<dbReference type="RefSeq" id="WP_220561185.1">
    <property type="nucleotide sequence ID" value="NZ_CP080765.1"/>
</dbReference>
<keyword evidence="1" id="KW-0472">Membrane</keyword>
<sequence length="68" mass="7806">MKNKSVLAYTLILLPLAISIYFLINPKALIPKGYELAIDGYVISRTLIFIFTFYLLSKLGYFITNKKD</sequence>
<keyword evidence="1" id="KW-1133">Transmembrane helix</keyword>
<feature type="transmembrane region" description="Helical" evidence="1">
    <location>
        <begin position="36"/>
        <end position="56"/>
    </location>
</feature>
<reference evidence="2 3" key="1">
    <citation type="submission" date="2021-08" db="EMBL/GenBank/DDBJ databases">
        <title>Complete genome sequence of the strain Aneurinibacillus thermoaerophilus CCM 8960.</title>
        <authorList>
            <person name="Musilova J."/>
            <person name="Kourilova X."/>
            <person name="Pernicova I."/>
            <person name="Bezdicek M."/>
            <person name="Lengerova M."/>
            <person name="Obruca S."/>
            <person name="Sedlar K."/>
        </authorList>
    </citation>
    <scope>NUCLEOTIDE SEQUENCE [LARGE SCALE GENOMIC DNA]</scope>
    <source>
        <strain evidence="2 3">CCM 8960</strain>
        <plasmid evidence="2 3">pAT1</plasmid>
    </source>
</reference>
<name>A0ABX8YG19_ANETH</name>
<dbReference type="Proteomes" id="UP000826616">
    <property type="component" value="Plasmid pAT1"/>
</dbReference>
<organism evidence="2 3">
    <name type="scientific">Aneurinibacillus thermoaerophilus</name>
    <dbReference type="NCBI Taxonomy" id="143495"/>
    <lineage>
        <taxon>Bacteria</taxon>
        <taxon>Bacillati</taxon>
        <taxon>Bacillota</taxon>
        <taxon>Bacilli</taxon>
        <taxon>Bacillales</taxon>
        <taxon>Paenibacillaceae</taxon>
        <taxon>Aneurinibacillus group</taxon>
        <taxon>Aneurinibacillus</taxon>
    </lineage>
</organism>
<keyword evidence="3" id="KW-1185">Reference proteome</keyword>